<name>A0A0E9SH98_ANGAN</name>
<proteinExistence type="predicted"/>
<reference evidence="1" key="1">
    <citation type="submission" date="2014-11" db="EMBL/GenBank/DDBJ databases">
        <authorList>
            <person name="Amaro Gonzalez C."/>
        </authorList>
    </citation>
    <scope>NUCLEOTIDE SEQUENCE</scope>
</reference>
<accession>A0A0E9SH98</accession>
<dbReference type="EMBL" id="GBXM01067935">
    <property type="protein sequence ID" value="JAH40642.1"/>
    <property type="molecule type" value="Transcribed_RNA"/>
</dbReference>
<protein>
    <submittedName>
        <fullName evidence="1">Uncharacterized protein</fullName>
    </submittedName>
</protein>
<organism evidence="1">
    <name type="scientific">Anguilla anguilla</name>
    <name type="common">European freshwater eel</name>
    <name type="synonym">Muraena anguilla</name>
    <dbReference type="NCBI Taxonomy" id="7936"/>
    <lineage>
        <taxon>Eukaryota</taxon>
        <taxon>Metazoa</taxon>
        <taxon>Chordata</taxon>
        <taxon>Craniata</taxon>
        <taxon>Vertebrata</taxon>
        <taxon>Euteleostomi</taxon>
        <taxon>Actinopterygii</taxon>
        <taxon>Neopterygii</taxon>
        <taxon>Teleostei</taxon>
        <taxon>Anguilliformes</taxon>
        <taxon>Anguillidae</taxon>
        <taxon>Anguilla</taxon>
    </lineage>
</organism>
<sequence length="25" mass="2913">MLQLIKGLIATYQYNNFIRDIPNSS</sequence>
<reference evidence="1" key="2">
    <citation type="journal article" date="2015" name="Fish Shellfish Immunol.">
        <title>Early steps in the European eel (Anguilla anguilla)-Vibrio vulnificus interaction in the gills: Role of the RtxA13 toxin.</title>
        <authorList>
            <person name="Callol A."/>
            <person name="Pajuelo D."/>
            <person name="Ebbesson L."/>
            <person name="Teles M."/>
            <person name="MacKenzie S."/>
            <person name="Amaro C."/>
        </authorList>
    </citation>
    <scope>NUCLEOTIDE SEQUENCE</scope>
</reference>
<dbReference type="AlphaFoldDB" id="A0A0E9SH98"/>
<evidence type="ECO:0000313" key="1">
    <source>
        <dbReference type="EMBL" id="JAH40642.1"/>
    </source>
</evidence>